<evidence type="ECO:0000313" key="12">
    <source>
        <dbReference type="Proteomes" id="UP000237347"/>
    </source>
</evidence>
<dbReference type="AlphaFoldDB" id="A0AAW0LHK9"/>
<evidence type="ECO:0000256" key="8">
    <source>
        <dbReference type="ARBA" id="ARBA00023303"/>
    </source>
</evidence>
<feature type="transmembrane region" description="Helical" evidence="10">
    <location>
        <begin position="113"/>
        <end position="130"/>
    </location>
</feature>
<dbReference type="EMBL" id="PKMF04000108">
    <property type="protein sequence ID" value="KAK7849831.1"/>
    <property type="molecule type" value="Genomic_DNA"/>
</dbReference>
<gene>
    <name evidence="11" type="primary">ALMT8_2</name>
    <name evidence="11" type="ORF">CFP56_002247</name>
</gene>
<dbReference type="GO" id="GO:0015743">
    <property type="term" value="P:malate transport"/>
    <property type="evidence" value="ECO:0007669"/>
    <property type="project" value="InterPro"/>
</dbReference>
<evidence type="ECO:0000256" key="9">
    <source>
        <dbReference type="SAM" id="MobiDB-lite"/>
    </source>
</evidence>
<dbReference type="InterPro" id="IPR020966">
    <property type="entry name" value="ALMT"/>
</dbReference>
<evidence type="ECO:0000256" key="3">
    <source>
        <dbReference type="ARBA" id="ARBA00022448"/>
    </source>
</evidence>
<protein>
    <submittedName>
        <fullName evidence="11">Aluminum-activated malate transporter 8</fullName>
    </submittedName>
</protein>
<evidence type="ECO:0000256" key="10">
    <source>
        <dbReference type="SAM" id="Phobius"/>
    </source>
</evidence>
<keyword evidence="4 10" id="KW-0812">Transmembrane</keyword>
<keyword evidence="8" id="KW-0407">Ion channel</keyword>
<keyword evidence="7 10" id="KW-0472">Membrane</keyword>
<keyword evidence="6" id="KW-0406">Ion transport</keyword>
<name>A0AAW0LHK9_QUESU</name>
<dbReference type="PANTHER" id="PTHR31086">
    <property type="entry name" value="ALUMINUM-ACTIVATED MALATE TRANSPORTER 10"/>
    <property type="match status" value="1"/>
</dbReference>
<evidence type="ECO:0000256" key="6">
    <source>
        <dbReference type="ARBA" id="ARBA00023065"/>
    </source>
</evidence>
<proteinExistence type="inferred from homology"/>
<keyword evidence="3" id="KW-0813">Transport</keyword>
<comment type="similarity">
    <text evidence="2">Belongs to the aromatic acid exporter (TC 2.A.85) family.</text>
</comment>
<feature type="region of interest" description="Disordered" evidence="9">
    <location>
        <begin position="168"/>
        <end position="187"/>
    </location>
</feature>
<keyword evidence="12" id="KW-1185">Reference proteome</keyword>
<reference evidence="11 12" key="1">
    <citation type="journal article" date="2018" name="Sci. Data">
        <title>The draft genome sequence of cork oak.</title>
        <authorList>
            <person name="Ramos A.M."/>
            <person name="Usie A."/>
            <person name="Barbosa P."/>
            <person name="Barros P.M."/>
            <person name="Capote T."/>
            <person name="Chaves I."/>
            <person name="Simoes F."/>
            <person name="Abreu I."/>
            <person name="Carrasquinho I."/>
            <person name="Faro C."/>
            <person name="Guimaraes J.B."/>
            <person name="Mendonca D."/>
            <person name="Nobrega F."/>
            <person name="Rodrigues L."/>
            <person name="Saibo N.J.M."/>
            <person name="Varela M.C."/>
            <person name="Egas C."/>
            <person name="Matos J."/>
            <person name="Miguel C.M."/>
            <person name="Oliveira M.M."/>
            <person name="Ricardo C.P."/>
            <person name="Goncalves S."/>
        </authorList>
    </citation>
    <scope>NUCLEOTIDE SEQUENCE [LARGE SCALE GENOMIC DNA]</scope>
    <source>
        <strain evidence="12">cv. HL8</strain>
    </source>
</reference>
<dbReference type="Proteomes" id="UP000237347">
    <property type="component" value="Unassembled WGS sequence"/>
</dbReference>
<accession>A0AAW0LHK9</accession>
<organism evidence="11 12">
    <name type="scientific">Quercus suber</name>
    <name type="common">Cork oak</name>
    <dbReference type="NCBI Taxonomy" id="58331"/>
    <lineage>
        <taxon>Eukaryota</taxon>
        <taxon>Viridiplantae</taxon>
        <taxon>Streptophyta</taxon>
        <taxon>Embryophyta</taxon>
        <taxon>Tracheophyta</taxon>
        <taxon>Spermatophyta</taxon>
        <taxon>Magnoliopsida</taxon>
        <taxon>eudicotyledons</taxon>
        <taxon>Gunneridae</taxon>
        <taxon>Pentapetalae</taxon>
        <taxon>rosids</taxon>
        <taxon>fabids</taxon>
        <taxon>Fagales</taxon>
        <taxon>Fagaceae</taxon>
        <taxon>Quercus</taxon>
    </lineage>
</organism>
<keyword evidence="5 10" id="KW-1133">Transmembrane helix</keyword>
<comment type="caution">
    <text evidence="11">The sequence shown here is derived from an EMBL/GenBank/DDBJ whole genome shotgun (WGS) entry which is preliminary data.</text>
</comment>
<evidence type="ECO:0000256" key="7">
    <source>
        <dbReference type="ARBA" id="ARBA00023136"/>
    </source>
</evidence>
<evidence type="ECO:0000256" key="4">
    <source>
        <dbReference type="ARBA" id="ARBA00022692"/>
    </source>
</evidence>
<dbReference type="GO" id="GO:0016020">
    <property type="term" value="C:membrane"/>
    <property type="evidence" value="ECO:0007669"/>
    <property type="project" value="UniProtKB-SubCell"/>
</dbReference>
<evidence type="ECO:0000256" key="5">
    <source>
        <dbReference type="ARBA" id="ARBA00022989"/>
    </source>
</evidence>
<evidence type="ECO:0000256" key="2">
    <source>
        <dbReference type="ARBA" id="ARBA00007079"/>
    </source>
</evidence>
<dbReference type="Pfam" id="PF11744">
    <property type="entry name" value="ALMT"/>
    <property type="match status" value="1"/>
</dbReference>
<evidence type="ECO:0000313" key="11">
    <source>
        <dbReference type="EMBL" id="KAK7849831.1"/>
    </source>
</evidence>
<evidence type="ECO:0000256" key="1">
    <source>
        <dbReference type="ARBA" id="ARBA00004141"/>
    </source>
</evidence>
<dbReference type="GO" id="GO:0034220">
    <property type="term" value="P:monoatomic ion transmembrane transport"/>
    <property type="evidence" value="ECO:0007669"/>
    <property type="project" value="UniProtKB-KW"/>
</dbReference>
<comment type="subcellular location">
    <subcellularLocation>
        <location evidence="1">Membrane</location>
        <topology evidence="1">Multi-pass membrane protein</topology>
    </subcellularLocation>
</comment>
<sequence length="187" mass="21005">MGYTCSHWKIYKLGWAGVLGTCGSIVVSYHSTLQTYLLVNAKSATQEKAGPLALAWDWVKALPLNFKNIAVNLVRPTKKLGQDDPRRVMHSLKVGLTLTLLSLLYYWRPLYNGFGVSGVWAVLTVVLPSAKVFRHIHVTSTLCHKAIQKGILAYLVWSPPIQLENTSDYRSRGDIQNPRNRSINKRS</sequence>